<feature type="region of interest" description="Disordered" evidence="1">
    <location>
        <begin position="22"/>
        <end position="82"/>
    </location>
</feature>
<dbReference type="Proteomes" id="UP000236333">
    <property type="component" value="Unassembled WGS sequence"/>
</dbReference>
<dbReference type="Gene3D" id="3.30.40.10">
    <property type="entry name" value="Zinc/RING finger domain, C3HC4 (zinc finger)"/>
    <property type="match status" value="1"/>
</dbReference>
<sequence length="138" mass="14167">PTDVSLEGMICVFCKGALVPPAQPAGPGGREAEHEAAEEAAAAGPPAKRARVSQARAPTLTAGFGGAPAGAGSGSASAAPRPRDALELLEGVAGVPASMFCPLAHRIMQDPVKDSRGYSWERTAIEAYLRHHHTHPIT</sequence>
<name>A0A2J7WTY9_9CHLO</name>
<dbReference type="PANTHER" id="PTHR46573">
    <property type="entry name" value="WD REPEAT, SAM AND U-BOX DOMAIN-CONTAINING PROTEIN 1"/>
    <property type="match status" value="1"/>
</dbReference>
<dbReference type="InterPro" id="IPR052085">
    <property type="entry name" value="WD-SAM-U-box"/>
</dbReference>
<evidence type="ECO:0000313" key="4">
    <source>
        <dbReference type="Proteomes" id="UP000236333"/>
    </source>
</evidence>
<dbReference type="PROSITE" id="PS51698">
    <property type="entry name" value="U_BOX"/>
    <property type="match status" value="1"/>
</dbReference>
<evidence type="ECO:0000259" key="2">
    <source>
        <dbReference type="PROSITE" id="PS51698"/>
    </source>
</evidence>
<feature type="compositionally biased region" description="Gly residues" evidence="1">
    <location>
        <begin position="63"/>
        <end position="73"/>
    </location>
</feature>
<evidence type="ECO:0000256" key="1">
    <source>
        <dbReference type="SAM" id="MobiDB-lite"/>
    </source>
</evidence>
<accession>A0A2J7WTY9</accession>
<dbReference type="SUPFAM" id="SSF57850">
    <property type="entry name" value="RING/U-box"/>
    <property type="match status" value="1"/>
</dbReference>
<dbReference type="InterPro" id="IPR013083">
    <property type="entry name" value="Znf_RING/FYVE/PHD"/>
</dbReference>
<dbReference type="OrthoDB" id="6252103at2759"/>
<dbReference type="EMBL" id="PGGS01005379">
    <property type="protein sequence ID" value="PNG66959.1"/>
    <property type="molecule type" value="Genomic_DNA"/>
</dbReference>
<dbReference type="GO" id="GO:0016567">
    <property type="term" value="P:protein ubiquitination"/>
    <property type="evidence" value="ECO:0007669"/>
    <property type="project" value="UniProtKB-UniPathway"/>
</dbReference>
<comment type="caution">
    <text evidence="3">The sequence shown here is derived from an EMBL/GenBank/DDBJ whole genome shotgun (WGS) entry which is preliminary data.</text>
</comment>
<protein>
    <recommendedName>
        <fullName evidence="2">U-box domain-containing protein</fullName>
    </recommendedName>
</protein>
<dbReference type="AlphaFoldDB" id="A0A2J7WTY9"/>
<feature type="non-terminal residue" evidence="3">
    <location>
        <position position="1"/>
    </location>
</feature>
<dbReference type="InterPro" id="IPR003613">
    <property type="entry name" value="Ubox_domain"/>
</dbReference>
<evidence type="ECO:0000313" key="3">
    <source>
        <dbReference type="EMBL" id="PNG66959.1"/>
    </source>
</evidence>
<keyword evidence="4" id="KW-1185">Reference proteome</keyword>
<reference evidence="3 4" key="1">
    <citation type="journal article" date="2017" name="Mol. Biol. Evol.">
        <title>The 4-celled Tetrabaena socialis nuclear genome reveals the essential components for genetic control of cell number at the origin of multicellularity in the volvocine lineage.</title>
        <authorList>
            <person name="Featherston J."/>
            <person name="Arakaki Y."/>
            <person name="Hanschen E.R."/>
            <person name="Ferris P.J."/>
            <person name="Michod R.E."/>
            <person name="Olson B.J.S.C."/>
            <person name="Nozaki H."/>
            <person name="Durand P.M."/>
        </authorList>
    </citation>
    <scope>NUCLEOTIDE SEQUENCE [LARGE SCALE GENOMIC DNA]</scope>
    <source>
        <strain evidence="3 4">NIES-571</strain>
    </source>
</reference>
<dbReference type="PANTHER" id="PTHR46573:SF1">
    <property type="entry name" value="WD REPEAT, SAM AND U-BOX DOMAIN-CONTAINING PROTEIN 1"/>
    <property type="match status" value="1"/>
</dbReference>
<organism evidence="3 4">
    <name type="scientific">Tetrabaena socialis</name>
    <dbReference type="NCBI Taxonomy" id="47790"/>
    <lineage>
        <taxon>Eukaryota</taxon>
        <taxon>Viridiplantae</taxon>
        <taxon>Chlorophyta</taxon>
        <taxon>core chlorophytes</taxon>
        <taxon>Chlorophyceae</taxon>
        <taxon>CS clade</taxon>
        <taxon>Chlamydomonadales</taxon>
        <taxon>Tetrabaenaceae</taxon>
        <taxon>Tetrabaena</taxon>
    </lineage>
</organism>
<dbReference type="GO" id="GO:0004842">
    <property type="term" value="F:ubiquitin-protein transferase activity"/>
    <property type="evidence" value="ECO:0007669"/>
    <property type="project" value="InterPro"/>
</dbReference>
<proteinExistence type="predicted"/>
<gene>
    <name evidence="3" type="ORF">TSOC_015420</name>
</gene>
<feature type="non-terminal residue" evidence="3">
    <location>
        <position position="138"/>
    </location>
</feature>
<feature type="domain" description="U-box" evidence="2">
    <location>
        <begin position="94"/>
        <end position="138"/>
    </location>
</feature>
<dbReference type="UniPathway" id="UPA00143"/>
<dbReference type="Pfam" id="PF04564">
    <property type="entry name" value="U-box"/>
    <property type="match status" value="1"/>
</dbReference>